<evidence type="ECO:0000256" key="6">
    <source>
        <dbReference type="ARBA" id="ARBA00049157"/>
    </source>
</evidence>
<dbReference type="CDD" id="cd04725">
    <property type="entry name" value="OMP_decarboxylase_like"/>
    <property type="match status" value="1"/>
</dbReference>
<evidence type="ECO:0000256" key="3">
    <source>
        <dbReference type="ARBA" id="ARBA00022793"/>
    </source>
</evidence>
<evidence type="ECO:0000256" key="7">
    <source>
        <dbReference type="HAMAP-Rule" id="MF_01215"/>
    </source>
</evidence>
<dbReference type="PROSITE" id="PS00156">
    <property type="entry name" value="OMPDECASE"/>
    <property type="match status" value="1"/>
</dbReference>
<evidence type="ECO:0000256" key="2">
    <source>
        <dbReference type="ARBA" id="ARBA00008847"/>
    </source>
</evidence>
<dbReference type="InterPro" id="IPR001754">
    <property type="entry name" value="OMPdeCOase_dom"/>
</dbReference>
<dbReference type="UniPathway" id="UPA00070">
    <property type="reaction ID" value="UER00120"/>
</dbReference>
<dbReference type="PANTHER" id="PTHR43375">
    <property type="entry name" value="OROTIDINE 5'-PHOSPHATE DECARBOXYLASE"/>
    <property type="match status" value="1"/>
</dbReference>
<organism evidence="9 10">
    <name type="scientific">Candidatus Uhrbacteria bacterium RIFCSPLOWO2_02_FULL_49_11</name>
    <dbReference type="NCBI Taxonomy" id="1802409"/>
    <lineage>
        <taxon>Bacteria</taxon>
        <taxon>Candidatus Uhriibacteriota</taxon>
    </lineage>
</organism>
<dbReference type="Proteomes" id="UP000178264">
    <property type="component" value="Unassembled WGS sequence"/>
</dbReference>
<dbReference type="PANTHER" id="PTHR43375:SF1">
    <property type="entry name" value="OROTIDINE 5'-PHOSPHATE DECARBOXYLASE"/>
    <property type="match status" value="1"/>
</dbReference>
<evidence type="ECO:0000256" key="5">
    <source>
        <dbReference type="ARBA" id="ARBA00023239"/>
    </source>
</evidence>
<comment type="similarity">
    <text evidence="2 7">Belongs to the OMP decarboxylase family. Type 2 subfamily.</text>
</comment>
<dbReference type="SUPFAM" id="SSF51366">
    <property type="entry name" value="Ribulose-phoshate binding barrel"/>
    <property type="match status" value="1"/>
</dbReference>
<keyword evidence="4 7" id="KW-0665">Pyrimidine biosynthesis</keyword>
<comment type="pathway">
    <text evidence="1 7">Pyrimidine metabolism; UMP biosynthesis via de novo pathway; UMP from orotate: step 2/2.</text>
</comment>
<proteinExistence type="inferred from homology"/>
<sequence length="295" mass="32428">MSFFEKLNKAAEKNHSLLCVGLDSDFEKIPECLKKGKGKEVQLSSRQRADIILEFNRAIIDATKDAVCAYKPNSAFYEALGGRGLEILKQTIQYIRERAPAIPVILDAKRADIGSTNASYVQFAFSYLKTDAITLHPYLGREALQPFLDQKEKGIFVLCRTSNPGAGEFQDLVVEVKTPRHSTGQAPEELYKVVARQVADEWNMNGNCGLVVGSTYPEELKEVRAIVGAMPILVPGIGTQGGDVEKTIKAGIIDKGNGIIVNSSRGIIFASSDKDFAEAAKTEAIKLREEINKYR</sequence>
<dbReference type="SMART" id="SM00934">
    <property type="entry name" value="OMPdecase"/>
    <property type="match status" value="1"/>
</dbReference>
<dbReference type="InterPro" id="IPR011995">
    <property type="entry name" value="OMPdecase_type-2"/>
</dbReference>
<evidence type="ECO:0000256" key="1">
    <source>
        <dbReference type="ARBA" id="ARBA00004861"/>
    </source>
</evidence>
<protein>
    <recommendedName>
        <fullName evidence="7">Orotidine 5'-phosphate decarboxylase</fullName>
        <ecNumber evidence="7">4.1.1.23</ecNumber>
    </recommendedName>
    <alternativeName>
        <fullName evidence="7">OMP decarboxylase</fullName>
        <shortName evidence="7">OMPDCase</shortName>
        <shortName evidence="7">OMPdecase</shortName>
    </alternativeName>
</protein>
<dbReference type="InterPro" id="IPR013785">
    <property type="entry name" value="Aldolase_TIM"/>
</dbReference>
<gene>
    <name evidence="7" type="primary">pyrF</name>
    <name evidence="9" type="ORF">A3I42_02165</name>
</gene>
<dbReference type="GO" id="GO:0044205">
    <property type="term" value="P:'de novo' UMP biosynthetic process"/>
    <property type="evidence" value="ECO:0007669"/>
    <property type="project" value="UniProtKB-UniRule"/>
</dbReference>
<name>A0A1F7VDX9_9BACT</name>
<keyword evidence="5 7" id="KW-0456">Lyase</keyword>
<feature type="active site" description="Proton donor" evidence="7">
    <location>
        <position position="109"/>
    </location>
</feature>
<keyword evidence="3 7" id="KW-0210">Decarboxylase</keyword>
<evidence type="ECO:0000256" key="4">
    <source>
        <dbReference type="ARBA" id="ARBA00022975"/>
    </source>
</evidence>
<accession>A0A1F7VDX9</accession>
<reference evidence="9 10" key="1">
    <citation type="journal article" date="2016" name="Nat. Commun.">
        <title>Thousands of microbial genomes shed light on interconnected biogeochemical processes in an aquifer system.</title>
        <authorList>
            <person name="Anantharaman K."/>
            <person name="Brown C.T."/>
            <person name="Hug L.A."/>
            <person name="Sharon I."/>
            <person name="Castelle C.J."/>
            <person name="Probst A.J."/>
            <person name="Thomas B.C."/>
            <person name="Singh A."/>
            <person name="Wilkins M.J."/>
            <person name="Karaoz U."/>
            <person name="Brodie E.L."/>
            <person name="Williams K.H."/>
            <person name="Hubbard S.S."/>
            <person name="Banfield J.F."/>
        </authorList>
    </citation>
    <scope>NUCLEOTIDE SEQUENCE [LARGE SCALE GENOMIC DNA]</scope>
</reference>
<dbReference type="AlphaFoldDB" id="A0A1F7VDX9"/>
<dbReference type="Gene3D" id="3.20.20.70">
    <property type="entry name" value="Aldolase class I"/>
    <property type="match status" value="1"/>
</dbReference>
<evidence type="ECO:0000313" key="9">
    <source>
        <dbReference type="EMBL" id="OGL88643.1"/>
    </source>
</evidence>
<dbReference type="InterPro" id="IPR011060">
    <property type="entry name" value="RibuloseP-bd_barrel"/>
</dbReference>
<dbReference type="GO" id="GO:0004590">
    <property type="term" value="F:orotidine-5'-phosphate decarboxylase activity"/>
    <property type="evidence" value="ECO:0007669"/>
    <property type="project" value="UniProtKB-UniRule"/>
</dbReference>
<evidence type="ECO:0000259" key="8">
    <source>
        <dbReference type="SMART" id="SM00934"/>
    </source>
</evidence>
<comment type="catalytic activity">
    <reaction evidence="6 7">
        <text>orotidine 5'-phosphate + H(+) = UMP + CO2</text>
        <dbReference type="Rhea" id="RHEA:11596"/>
        <dbReference type="ChEBI" id="CHEBI:15378"/>
        <dbReference type="ChEBI" id="CHEBI:16526"/>
        <dbReference type="ChEBI" id="CHEBI:57538"/>
        <dbReference type="ChEBI" id="CHEBI:57865"/>
        <dbReference type="EC" id="4.1.1.23"/>
    </reaction>
</comment>
<dbReference type="NCBIfam" id="TIGR02127">
    <property type="entry name" value="pyrF_sub2"/>
    <property type="match status" value="1"/>
</dbReference>
<dbReference type="InterPro" id="IPR018089">
    <property type="entry name" value="OMPdecase_AS"/>
</dbReference>
<comment type="caution">
    <text evidence="9">The sequence shown here is derived from an EMBL/GenBank/DDBJ whole genome shotgun (WGS) entry which is preliminary data.</text>
</comment>
<evidence type="ECO:0000313" key="10">
    <source>
        <dbReference type="Proteomes" id="UP000178264"/>
    </source>
</evidence>
<dbReference type="HAMAP" id="MF_01215">
    <property type="entry name" value="OMPdecase_type2"/>
    <property type="match status" value="1"/>
</dbReference>
<dbReference type="EMBL" id="MGER01000019">
    <property type="protein sequence ID" value="OGL88643.1"/>
    <property type="molecule type" value="Genomic_DNA"/>
</dbReference>
<dbReference type="EC" id="4.1.1.23" evidence="7"/>
<dbReference type="Pfam" id="PF00215">
    <property type="entry name" value="OMPdecase"/>
    <property type="match status" value="1"/>
</dbReference>
<feature type="domain" description="Orotidine 5'-phosphate decarboxylase" evidence="8">
    <location>
        <begin position="17"/>
        <end position="280"/>
    </location>
</feature>
<dbReference type="GO" id="GO:0006207">
    <property type="term" value="P:'de novo' pyrimidine nucleobase biosynthetic process"/>
    <property type="evidence" value="ECO:0007669"/>
    <property type="project" value="InterPro"/>
</dbReference>